<evidence type="ECO:0000313" key="2">
    <source>
        <dbReference type="EMBL" id="KAK5690457.1"/>
    </source>
</evidence>
<dbReference type="Proteomes" id="UP001310594">
    <property type="component" value="Unassembled WGS sequence"/>
</dbReference>
<comment type="caution">
    <text evidence="2">The sequence shown here is derived from an EMBL/GenBank/DDBJ whole genome shotgun (WGS) entry which is preliminary data.</text>
</comment>
<sequence length="114" mass="12495">MQLPTILLPVLLAALGAEAKSNRDIYTDKNPSATNAIGKFCQKTDMVIPSDWAKNGMSGYNGKTIVHGGKHGGSKRNYGNNGCQKWEILYQKDLINGNKRREEGIDAEDGDEEL</sequence>
<protein>
    <submittedName>
        <fullName evidence="2">Uncharacterized protein</fullName>
    </submittedName>
</protein>
<organism evidence="2 3">
    <name type="scientific">Elasticomyces elasticus</name>
    <dbReference type="NCBI Taxonomy" id="574655"/>
    <lineage>
        <taxon>Eukaryota</taxon>
        <taxon>Fungi</taxon>
        <taxon>Dikarya</taxon>
        <taxon>Ascomycota</taxon>
        <taxon>Pezizomycotina</taxon>
        <taxon>Dothideomycetes</taxon>
        <taxon>Dothideomycetidae</taxon>
        <taxon>Mycosphaerellales</taxon>
        <taxon>Teratosphaeriaceae</taxon>
        <taxon>Elasticomyces</taxon>
    </lineage>
</organism>
<accession>A0AAN7VVY4</accession>
<gene>
    <name evidence="2" type="ORF">LTR97_012325</name>
</gene>
<dbReference type="EMBL" id="JAVRQU010000025">
    <property type="protein sequence ID" value="KAK5690457.1"/>
    <property type="molecule type" value="Genomic_DNA"/>
</dbReference>
<reference evidence="2" key="1">
    <citation type="submission" date="2023-08" db="EMBL/GenBank/DDBJ databases">
        <title>Black Yeasts Isolated from many extreme environments.</title>
        <authorList>
            <person name="Coleine C."/>
            <person name="Stajich J.E."/>
            <person name="Selbmann L."/>
        </authorList>
    </citation>
    <scope>NUCLEOTIDE SEQUENCE</scope>
    <source>
        <strain evidence="2">CCFEE 5810</strain>
    </source>
</reference>
<keyword evidence="1" id="KW-0732">Signal</keyword>
<dbReference type="AlphaFoldDB" id="A0AAN7VVY4"/>
<name>A0AAN7VVY4_9PEZI</name>
<evidence type="ECO:0000256" key="1">
    <source>
        <dbReference type="SAM" id="SignalP"/>
    </source>
</evidence>
<feature type="signal peptide" evidence="1">
    <location>
        <begin position="1"/>
        <end position="19"/>
    </location>
</feature>
<evidence type="ECO:0000313" key="3">
    <source>
        <dbReference type="Proteomes" id="UP001310594"/>
    </source>
</evidence>
<feature type="chain" id="PRO_5043013861" evidence="1">
    <location>
        <begin position="20"/>
        <end position="114"/>
    </location>
</feature>
<proteinExistence type="predicted"/>